<evidence type="ECO:0000256" key="6">
    <source>
        <dbReference type="ARBA" id="ARBA00022917"/>
    </source>
</evidence>
<dbReference type="InterPro" id="IPR001278">
    <property type="entry name" value="Arg-tRNA-ligase"/>
</dbReference>
<proteinExistence type="inferred from homology"/>
<accession>A0A5N6SD38</accession>
<dbReference type="GO" id="GO:0006420">
    <property type="term" value="P:arginyl-tRNA aminoacylation"/>
    <property type="evidence" value="ECO:0007669"/>
    <property type="project" value="InterPro"/>
</dbReference>
<evidence type="ECO:0000256" key="5">
    <source>
        <dbReference type="ARBA" id="ARBA00022840"/>
    </source>
</evidence>
<name>A0A5N6SD38_ASPPS</name>
<dbReference type="GO" id="GO:0032543">
    <property type="term" value="P:mitochondrial translation"/>
    <property type="evidence" value="ECO:0007669"/>
    <property type="project" value="TreeGrafter"/>
</dbReference>
<dbReference type="GeneID" id="43645107"/>
<dbReference type="GO" id="GO:0004814">
    <property type="term" value="F:arginine-tRNA ligase activity"/>
    <property type="evidence" value="ECO:0007669"/>
    <property type="project" value="UniProtKB-EC"/>
</dbReference>
<evidence type="ECO:0000256" key="8">
    <source>
        <dbReference type="ARBA" id="ARBA00049339"/>
    </source>
</evidence>
<dbReference type="Gene3D" id="3.40.50.620">
    <property type="entry name" value="HUPs"/>
    <property type="match status" value="1"/>
</dbReference>
<evidence type="ECO:0000313" key="12">
    <source>
        <dbReference type="EMBL" id="KAE8132636.1"/>
    </source>
</evidence>
<dbReference type="Proteomes" id="UP000325672">
    <property type="component" value="Unassembled WGS sequence"/>
</dbReference>
<dbReference type="PANTHER" id="PTHR11956">
    <property type="entry name" value="ARGINYL-TRNA SYNTHETASE"/>
    <property type="match status" value="1"/>
</dbReference>
<keyword evidence="4 9" id="KW-0547">Nucleotide-binding</keyword>
<dbReference type="EC" id="6.1.1.19" evidence="2"/>
<evidence type="ECO:0000256" key="9">
    <source>
        <dbReference type="RuleBase" id="RU363038"/>
    </source>
</evidence>
<dbReference type="InterPro" id="IPR035684">
    <property type="entry name" value="ArgRS_core"/>
</dbReference>
<feature type="domain" description="DALR anticodon binding" evidence="11">
    <location>
        <begin position="144"/>
        <end position="221"/>
    </location>
</feature>
<reference evidence="12 13" key="1">
    <citation type="submission" date="2019-04" db="EMBL/GenBank/DDBJ databases">
        <title>Friends and foes A comparative genomics study of 23 Aspergillus species from section Flavi.</title>
        <authorList>
            <consortium name="DOE Joint Genome Institute"/>
            <person name="Kjaerbolling I."/>
            <person name="Vesth T."/>
            <person name="Frisvad J.C."/>
            <person name="Nybo J.L."/>
            <person name="Theobald S."/>
            <person name="Kildgaard S."/>
            <person name="Isbrandt T."/>
            <person name="Kuo A."/>
            <person name="Sato A."/>
            <person name="Lyhne E.K."/>
            <person name="Kogle M.E."/>
            <person name="Wiebenga A."/>
            <person name="Kun R.S."/>
            <person name="Lubbers R.J."/>
            <person name="Makela M.R."/>
            <person name="Barry K."/>
            <person name="Chovatia M."/>
            <person name="Clum A."/>
            <person name="Daum C."/>
            <person name="Haridas S."/>
            <person name="He G."/>
            <person name="LaButti K."/>
            <person name="Lipzen A."/>
            <person name="Mondo S."/>
            <person name="Riley R."/>
            <person name="Salamov A."/>
            <person name="Simmons B.A."/>
            <person name="Magnuson J.K."/>
            <person name="Henrissat B."/>
            <person name="Mortensen U.H."/>
            <person name="Larsen T.O."/>
            <person name="Devries R.P."/>
            <person name="Grigoriev I.V."/>
            <person name="Machida M."/>
            <person name="Baker S.E."/>
            <person name="Andersen M.R."/>
        </authorList>
    </citation>
    <scope>NUCLEOTIDE SEQUENCE [LARGE SCALE GENOMIC DNA]</scope>
    <source>
        <strain evidence="12 13">CBS 117625</strain>
    </source>
</reference>
<evidence type="ECO:0000256" key="1">
    <source>
        <dbReference type="ARBA" id="ARBA00005594"/>
    </source>
</evidence>
<dbReference type="OrthoDB" id="68056at2759"/>
<dbReference type="SUPFAM" id="SSF52374">
    <property type="entry name" value="Nucleotidylyl transferase"/>
    <property type="match status" value="1"/>
</dbReference>
<feature type="domain" description="Arginyl-tRNA synthetase catalytic core" evidence="10">
    <location>
        <begin position="26"/>
        <end position="109"/>
    </location>
</feature>
<evidence type="ECO:0000313" key="13">
    <source>
        <dbReference type="Proteomes" id="UP000325672"/>
    </source>
</evidence>
<comment type="similarity">
    <text evidence="1 9">Belongs to the class-I aminoacyl-tRNA synthetase family.</text>
</comment>
<dbReference type="InterPro" id="IPR009080">
    <property type="entry name" value="tRNAsynth_Ia_anticodon-bd"/>
</dbReference>
<dbReference type="GO" id="GO:0005524">
    <property type="term" value="F:ATP binding"/>
    <property type="evidence" value="ECO:0007669"/>
    <property type="project" value="UniProtKB-KW"/>
</dbReference>
<keyword evidence="13" id="KW-1185">Reference proteome</keyword>
<dbReference type="Pfam" id="PF00750">
    <property type="entry name" value="tRNA-synt_1d"/>
    <property type="match status" value="1"/>
</dbReference>
<dbReference type="RefSeq" id="XP_031908699.1">
    <property type="nucleotide sequence ID" value="XM_032060897.1"/>
</dbReference>
<dbReference type="EMBL" id="ML743629">
    <property type="protein sequence ID" value="KAE8132636.1"/>
    <property type="molecule type" value="Genomic_DNA"/>
</dbReference>
<protein>
    <recommendedName>
        <fullName evidence="2">arginine--tRNA ligase</fullName>
        <ecNumber evidence="2">6.1.1.19</ecNumber>
    </recommendedName>
</protein>
<keyword evidence="6 9" id="KW-0648">Protein biosynthesis</keyword>
<evidence type="ECO:0000256" key="4">
    <source>
        <dbReference type="ARBA" id="ARBA00022741"/>
    </source>
</evidence>
<keyword evidence="7 9" id="KW-0030">Aminoacyl-tRNA synthetase</keyword>
<organism evidence="12 13">
    <name type="scientific">Aspergillus pseudotamarii</name>
    <dbReference type="NCBI Taxonomy" id="132259"/>
    <lineage>
        <taxon>Eukaryota</taxon>
        <taxon>Fungi</taxon>
        <taxon>Dikarya</taxon>
        <taxon>Ascomycota</taxon>
        <taxon>Pezizomycotina</taxon>
        <taxon>Eurotiomycetes</taxon>
        <taxon>Eurotiomycetidae</taxon>
        <taxon>Eurotiales</taxon>
        <taxon>Aspergillaceae</taxon>
        <taxon>Aspergillus</taxon>
        <taxon>Aspergillus subgen. Circumdati</taxon>
    </lineage>
</organism>
<evidence type="ECO:0000259" key="11">
    <source>
        <dbReference type="Pfam" id="PF05746"/>
    </source>
</evidence>
<dbReference type="PANTHER" id="PTHR11956:SF11">
    <property type="entry name" value="ARGININE--TRNA LIGASE, MITOCHONDRIAL-RELATED"/>
    <property type="match status" value="1"/>
</dbReference>
<evidence type="ECO:0000256" key="3">
    <source>
        <dbReference type="ARBA" id="ARBA00022598"/>
    </source>
</evidence>
<sequence>MKEDEKLMKEKGVSERSDGVILVDPTKYSKKLDKLEHVNFGLVHGMSTREGTVKFLGNILRDAKEKMHEVMRAGQTKYEQVKDPERIADILGISAVLVQDMASKRFVQISFFTNVEVLTNPRINGYTFDMDRMTSFEGDTGPYLQCSCARLCSIIRKTDMPSERLKEADPSLLHEKHATAIVQKLAQWPEVFQATFKNKVPVTVLTSSWKLTHIINPSYDHLCFAE</sequence>
<evidence type="ECO:0000259" key="10">
    <source>
        <dbReference type="Pfam" id="PF00750"/>
    </source>
</evidence>
<evidence type="ECO:0000256" key="2">
    <source>
        <dbReference type="ARBA" id="ARBA00012837"/>
    </source>
</evidence>
<gene>
    <name evidence="12" type="ORF">BDV38DRAFT_287555</name>
</gene>
<dbReference type="AlphaFoldDB" id="A0A5N6SD38"/>
<dbReference type="SUPFAM" id="SSF47323">
    <property type="entry name" value="Anticodon-binding domain of a subclass of class I aminoacyl-tRNA synthetases"/>
    <property type="match status" value="1"/>
</dbReference>
<dbReference type="InterPro" id="IPR014729">
    <property type="entry name" value="Rossmann-like_a/b/a_fold"/>
</dbReference>
<keyword evidence="3 9" id="KW-0436">Ligase</keyword>
<dbReference type="Pfam" id="PF05746">
    <property type="entry name" value="DALR_1"/>
    <property type="match status" value="1"/>
</dbReference>
<evidence type="ECO:0000256" key="7">
    <source>
        <dbReference type="ARBA" id="ARBA00023146"/>
    </source>
</evidence>
<keyword evidence="5 9" id="KW-0067">ATP-binding</keyword>
<dbReference type="InterPro" id="IPR008909">
    <property type="entry name" value="DALR_anticod-bd"/>
</dbReference>
<dbReference type="GO" id="GO:0005739">
    <property type="term" value="C:mitochondrion"/>
    <property type="evidence" value="ECO:0007669"/>
    <property type="project" value="TreeGrafter"/>
</dbReference>
<dbReference type="Gene3D" id="1.10.730.10">
    <property type="entry name" value="Isoleucyl-tRNA Synthetase, Domain 1"/>
    <property type="match status" value="1"/>
</dbReference>
<comment type="catalytic activity">
    <reaction evidence="8">
        <text>tRNA(Arg) + L-arginine + ATP = L-arginyl-tRNA(Arg) + AMP + diphosphate</text>
        <dbReference type="Rhea" id="RHEA:20301"/>
        <dbReference type="Rhea" id="RHEA-COMP:9658"/>
        <dbReference type="Rhea" id="RHEA-COMP:9673"/>
        <dbReference type="ChEBI" id="CHEBI:30616"/>
        <dbReference type="ChEBI" id="CHEBI:32682"/>
        <dbReference type="ChEBI" id="CHEBI:33019"/>
        <dbReference type="ChEBI" id="CHEBI:78442"/>
        <dbReference type="ChEBI" id="CHEBI:78513"/>
        <dbReference type="ChEBI" id="CHEBI:456215"/>
        <dbReference type="EC" id="6.1.1.19"/>
    </reaction>
</comment>